<feature type="domain" description="O-antigen ligase-related" evidence="6">
    <location>
        <begin position="265"/>
        <end position="405"/>
    </location>
</feature>
<accession>A0A1M7MPC1</accession>
<name>A0A1M7MPC1_9BACT</name>
<keyword evidence="4 5" id="KW-0472">Membrane</keyword>
<keyword evidence="8" id="KW-1185">Reference proteome</keyword>
<evidence type="ECO:0000256" key="4">
    <source>
        <dbReference type="ARBA" id="ARBA00023136"/>
    </source>
</evidence>
<keyword evidence="2 5" id="KW-0812">Transmembrane</keyword>
<dbReference type="Proteomes" id="UP000184420">
    <property type="component" value="Unassembled WGS sequence"/>
</dbReference>
<dbReference type="PANTHER" id="PTHR37422">
    <property type="entry name" value="TEICHURONIC ACID BIOSYNTHESIS PROTEIN TUAE"/>
    <property type="match status" value="1"/>
</dbReference>
<evidence type="ECO:0000259" key="6">
    <source>
        <dbReference type="Pfam" id="PF04932"/>
    </source>
</evidence>
<evidence type="ECO:0000256" key="2">
    <source>
        <dbReference type="ARBA" id="ARBA00022692"/>
    </source>
</evidence>
<feature type="transmembrane region" description="Helical" evidence="5">
    <location>
        <begin position="304"/>
        <end position="322"/>
    </location>
</feature>
<dbReference type="AlphaFoldDB" id="A0A1M7MPC1"/>
<protein>
    <recommendedName>
        <fullName evidence="6">O-antigen ligase-related domain-containing protein</fullName>
    </recommendedName>
</protein>
<dbReference type="OrthoDB" id="783093at2"/>
<dbReference type="GO" id="GO:0016020">
    <property type="term" value="C:membrane"/>
    <property type="evidence" value="ECO:0007669"/>
    <property type="project" value="UniProtKB-SubCell"/>
</dbReference>
<feature type="transmembrane region" description="Helical" evidence="5">
    <location>
        <begin position="142"/>
        <end position="164"/>
    </location>
</feature>
<keyword evidence="3 5" id="KW-1133">Transmembrane helix</keyword>
<gene>
    <name evidence="7" type="ORF">SAMN05444266_11418</name>
</gene>
<feature type="transmembrane region" description="Helical" evidence="5">
    <location>
        <begin position="171"/>
        <end position="190"/>
    </location>
</feature>
<dbReference type="STRING" id="1419482.SAMN05444266_11418"/>
<evidence type="ECO:0000256" key="1">
    <source>
        <dbReference type="ARBA" id="ARBA00004141"/>
    </source>
</evidence>
<comment type="subcellular location">
    <subcellularLocation>
        <location evidence="1">Membrane</location>
        <topology evidence="1">Multi-pass membrane protein</topology>
    </subcellularLocation>
</comment>
<feature type="transmembrane region" description="Helical" evidence="5">
    <location>
        <begin position="230"/>
        <end position="248"/>
    </location>
</feature>
<evidence type="ECO:0000313" key="7">
    <source>
        <dbReference type="EMBL" id="SHM92770.1"/>
    </source>
</evidence>
<dbReference type="InterPro" id="IPR007016">
    <property type="entry name" value="O-antigen_ligase-rel_domated"/>
</dbReference>
<feature type="transmembrane region" description="Helical" evidence="5">
    <location>
        <begin position="260"/>
        <end position="275"/>
    </location>
</feature>
<feature type="transmembrane region" description="Helical" evidence="5">
    <location>
        <begin position="112"/>
        <end position="130"/>
    </location>
</feature>
<dbReference type="PANTHER" id="PTHR37422:SF13">
    <property type="entry name" value="LIPOPOLYSACCHARIDE BIOSYNTHESIS PROTEIN PA4999-RELATED"/>
    <property type="match status" value="1"/>
</dbReference>
<feature type="transmembrane region" description="Helical" evidence="5">
    <location>
        <begin position="430"/>
        <end position="448"/>
    </location>
</feature>
<evidence type="ECO:0000256" key="5">
    <source>
        <dbReference type="SAM" id="Phobius"/>
    </source>
</evidence>
<dbReference type="RefSeq" id="WP_073087470.1">
    <property type="nucleotide sequence ID" value="NZ_FRBL01000014.1"/>
</dbReference>
<evidence type="ECO:0000313" key="8">
    <source>
        <dbReference type="Proteomes" id="UP000184420"/>
    </source>
</evidence>
<evidence type="ECO:0000256" key="3">
    <source>
        <dbReference type="ARBA" id="ARBA00022989"/>
    </source>
</evidence>
<dbReference type="EMBL" id="FRBL01000014">
    <property type="protein sequence ID" value="SHM92770.1"/>
    <property type="molecule type" value="Genomic_DNA"/>
</dbReference>
<dbReference type="Pfam" id="PF04932">
    <property type="entry name" value="Wzy_C"/>
    <property type="match status" value="1"/>
</dbReference>
<feature type="transmembrane region" description="Helical" evidence="5">
    <location>
        <begin position="390"/>
        <end position="410"/>
    </location>
</feature>
<proteinExistence type="predicted"/>
<feature type="transmembrane region" description="Helical" evidence="5">
    <location>
        <begin position="12"/>
        <end position="29"/>
    </location>
</feature>
<organism evidence="7 8">
    <name type="scientific">Chitinophaga jiangningensis</name>
    <dbReference type="NCBI Taxonomy" id="1419482"/>
    <lineage>
        <taxon>Bacteria</taxon>
        <taxon>Pseudomonadati</taxon>
        <taxon>Bacteroidota</taxon>
        <taxon>Chitinophagia</taxon>
        <taxon>Chitinophagales</taxon>
        <taxon>Chitinophagaceae</taxon>
        <taxon>Chitinophaga</taxon>
    </lineage>
</organism>
<dbReference type="InterPro" id="IPR051533">
    <property type="entry name" value="WaaL-like"/>
</dbReference>
<reference evidence="7 8" key="1">
    <citation type="submission" date="2016-11" db="EMBL/GenBank/DDBJ databases">
        <authorList>
            <person name="Jaros S."/>
            <person name="Januszkiewicz K."/>
            <person name="Wedrychowicz H."/>
        </authorList>
    </citation>
    <scope>NUCLEOTIDE SEQUENCE [LARGE SCALE GENOMIC DNA]</scope>
    <source>
        <strain evidence="7 8">DSM 27406</strain>
    </source>
</reference>
<sequence>MLQSIRAYKTDLILFALMAIAVPAIPYLTAGNFRTGVLILFAMFGIALAIACINSAKLGFYIALATVITVRFFERIYQQEVPVGAVLDLMIFSAAIGTMMKKSRKTAGAINYFREPLFMILFMQFGFYLLESLNPMAPNKATLGIFFRILLRYLLFAILTTIALRTKKDIYFFFKFWIGLSTVSAFYGCYQEWFGLPSWEMALIMTTPEKLMTTMIGGHLRVNGTMSDPAVYGLMMAITSILLIILLTASNAVINLQRKVLIVISLLLHLLALGYSGTRTGYVMIPGGLLLFLLVTIHKRNTILAAMFLIFAGGAILFGPFYGNATINRVRTAFVGTEDASLNVREINRHSVQPFMHSHPFGGGLFTVGGEGRAYNPGHPLAGFPPDSNLVRVVLECGWVMLIIVLAVYYLQLRYCLANYFRFTDEKDKLLAISTASMVFAFVISTYAQESGGLMEMAVFMNALTGVIVRSKYL</sequence>